<reference evidence="2 3" key="1">
    <citation type="submission" date="2023-03" db="EMBL/GenBank/DDBJ databases">
        <title>Genome sequence of Microbacterium sp. KACC 23027.</title>
        <authorList>
            <person name="Kim S."/>
            <person name="Heo J."/>
            <person name="Kwon S.-W."/>
        </authorList>
    </citation>
    <scope>NUCLEOTIDE SEQUENCE [LARGE SCALE GENOMIC DNA]</scope>
    <source>
        <strain evidence="2 3">KACC 23027</strain>
    </source>
</reference>
<accession>A0ABY8BU96</accession>
<dbReference type="InterPro" id="IPR003746">
    <property type="entry name" value="DUF167"/>
</dbReference>
<evidence type="ECO:0000313" key="3">
    <source>
        <dbReference type="Proteomes" id="UP001214553"/>
    </source>
</evidence>
<dbReference type="Pfam" id="PF02594">
    <property type="entry name" value="DUF167"/>
    <property type="match status" value="1"/>
</dbReference>
<sequence>MAYVRERAVDGAANAGVERTLAAHFGVAPRAVRIVRGHTARIKRIEIDE</sequence>
<dbReference type="InterPro" id="IPR036591">
    <property type="entry name" value="YggU-like_sf"/>
</dbReference>
<evidence type="ECO:0000313" key="2">
    <source>
        <dbReference type="EMBL" id="WEG07746.1"/>
    </source>
</evidence>
<keyword evidence="3" id="KW-1185">Reference proteome</keyword>
<proteinExistence type="inferred from homology"/>
<evidence type="ECO:0000256" key="1">
    <source>
        <dbReference type="ARBA" id="ARBA00010364"/>
    </source>
</evidence>
<dbReference type="EMBL" id="CP119108">
    <property type="protein sequence ID" value="WEG07746.1"/>
    <property type="molecule type" value="Genomic_DNA"/>
</dbReference>
<gene>
    <name evidence="2" type="ORF">PU630_10860</name>
</gene>
<organism evidence="2 3">
    <name type="scientific">Microbacterium horticulturae</name>
    <dbReference type="NCBI Taxonomy" id="3028316"/>
    <lineage>
        <taxon>Bacteria</taxon>
        <taxon>Bacillati</taxon>
        <taxon>Actinomycetota</taxon>
        <taxon>Actinomycetes</taxon>
        <taxon>Micrococcales</taxon>
        <taxon>Microbacteriaceae</taxon>
        <taxon>Microbacterium</taxon>
    </lineage>
</organism>
<dbReference type="Proteomes" id="UP001214553">
    <property type="component" value="Chromosome"/>
</dbReference>
<name>A0ABY8BU96_9MICO</name>
<dbReference type="SMART" id="SM01152">
    <property type="entry name" value="DUF167"/>
    <property type="match status" value="1"/>
</dbReference>
<protein>
    <submittedName>
        <fullName evidence="2">DUF167 domain-containing protein</fullName>
    </submittedName>
</protein>
<dbReference type="Gene3D" id="3.30.1200.10">
    <property type="entry name" value="YggU-like"/>
    <property type="match status" value="1"/>
</dbReference>
<dbReference type="SUPFAM" id="SSF69786">
    <property type="entry name" value="YggU-like"/>
    <property type="match status" value="1"/>
</dbReference>
<dbReference type="NCBIfam" id="TIGR00251">
    <property type="entry name" value="DUF167 family protein"/>
    <property type="match status" value="1"/>
</dbReference>
<dbReference type="RefSeq" id="WP_275277085.1">
    <property type="nucleotide sequence ID" value="NZ_CP119108.1"/>
</dbReference>
<comment type="similarity">
    <text evidence="1">Belongs to the UPF0235 family.</text>
</comment>